<sequence>MDYRAFSYEPLQPRHIRVLELTAPPQPSTIISFSYAWGSVQKPCQMLLNGQILNITETVHDIFQSRITADIDTRVWIDAICINQEDLVEKAAQVGLMGEIYSNAESTRVWLGLADPNTNLAIQFTKTLFSILPELKIGEPERLNHYYTIYPDGCPEWQALAHLLNRPWFTRTWVIQEVALATYADIVCGDAVLTWDVLETVMVGLNDLGFDGLVYTTTATDSTEPVLMKGAPGHDALLGLAFLRTLVKAGKPRPILRVMATFQDSLTTEPNDKIYAVLGLATDVDYPVFYPDYTKSPEALFKDITMSLIKRDANLDSLRYAGLERGSGASLKSSWSINYSSAKDFPIRIGHYPITTAEKPEFILSDNNNRLSLRGYIFDKVCQLGIICGSYEEGQTVGKDKSSNYVDWFHQARLIAQSTGRNEEVLWRTLLANRITDTKNYSLDVSTEKTPDQSWQRLFKAFESIYGLPLGKSAEEVRQLITSHEGVEAIKYRGQMSRAIASRRFCVLSSGSLGLMPSEAQLNDVVAAFLGASVLFVIRPLPGDGDGDLTYELVGECYVHDSMDGQVTDLGLESQDIVLV</sequence>
<evidence type="ECO:0000259" key="1">
    <source>
        <dbReference type="Pfam" id="PF06985"/>
    </source>
</evidence>
<protein>
    <submittedName>
        <fullName evidence="2">Heterokaryon incompatibility protein</fullName>
    </submittedName>
</protein>
<dbReference type="PANTHER" id="PTHR24148:SF64">
    <property type="entry name" value="HETEROKARYON INCOMPATIBILITY DOMAIN-CONTAINING PROTEIN"/>
    <property type="match status" value="1"/>
</dbReference>
<proteinExistence type="predicted"/>
<comment type="caution">
    <text evidence="2">The sequence shown here is derived from an EMBL/GenBank/DDBJ whole genome shotgun (WGS) entry which is preliminary data.</text>
</comment>
<dbReference type="EMBL" id="VNKQ01000008">
    <property type="protein sequence ID" value="KAG0649375.1"/>
    <property type="molecule type" value="Genomic_DNA"/>
</dbReference>
<dbReference type="Pfam" id="PF06985">
    <property type="entry name" value="HET"/>
    <property type="match status" value="1"/>
</dbReference>
<dbReference type="InterPro" id="IPR010730">
    <property type="entry name" value="HET"/>
</dbReference>
<evidence type="ECO:0000313" key="2">
    <source>
        <dbReference type="EMBL" id="KAG0649375.1"/>
    </source>
</evidence>
<accession>A0A9P6VKN9</accession>
<dbReference type="OrthoDB" id="2157530at2759"/>
<organism evidence="2 3">
    <name type="scientific">Hyphodiscus hymeniophilus</name>
    <dbReference type="NCBI Taxonomy" id="353542"/>
    <lineage>
        <taxon>Eukaryota</taxon>
        <taxon>Fungi</taxon>
        <taxon>Dikarya</taxon>
        <taxon>Ascomycota</taxon>
        <taxon>Pezizomycotina</taxon>
        <taxon>Leotiomycetes</taxon>
        <taxon>Helotiales</taxon>
        <taxon>Hyphodiscaceae</taxon>
        <taxon>Hyphodiscus</taxon>
    </lineage>
</organism>
<evidence type="ECO:0000313" key="3">
    <source>
        <dbReference type="Proteomes" id="UP000785200"/>
    </source>
</evidence>
<name>A0A9P6VKN9_9HELO</name>
<gene>
    <name evidence="2" type="ORF">D0Z07_4128</name>
</gene>
<dbReference type="Pfam" id="PF26639">
    <property type="entry name" value="Het-6_barrel"/>
    <property type="match status" value="1"/>
</dbReference>
<keyword evidence="3" id="KW-1185">Reference proteome</keyword>
<dbReference type="InterPro" id="IPR052895">
    <property type="entry name" value="HetReg/Transcr_Mod"/>
</dbReference>
<dbReference type="PANTHER" id="PTHR24148">
    <property type="entry name" value="ANKYRIN REPEAT DOMAIN-CONTAINING PROTEIN 39 HOMOLOG-RELATED"/>
    <property type="match status" value="1"/>
</dbReference>
<feature type="domain" description="Heterokaryon incompatibility" evidence="1">
    <location>
        <begin position="33"/>
        <end position="177"/>
    </location>
</feature>
<dbReference type="Proteomes" id="UP000785200">
    <property type="component" value="Unassembled WGS sequence"/>
</dbReference>
<reference evidence="2" key="1">
    <citation type="submission" date="2019-07" db="EMBL/GenBank/DDBJ databases">
        <title>Hyphodiscus hymeniophilus genome sequencing and assembly.</title>
        <authorList>
            <person name="Kramer G."/>
            <person name="Nodwell J."/>
        </authorList>
    </citation>
    <scope>NUCLEOTIDE SEQUENCE</scope>
    <source>
        <strain evidence="2">ATCC 34498</strain>
    </source>
</reference>
<dbReference type="AlphaFoldDB" id="A0A9P6VKN9"/>